<dbReference type="Gene3D" id="3.30.379.10">
    <property type="entry name" value="Chitobiase/beta-hexosaminidase domain 2-like"/>
    <property type="match status" value="1"/>
</dbReference>
<dbReference type="InterPro" id="IPR004867">
    <property type="entry name" value="CHB_C_dom"/>
</dbReference>
<dbReference type="InterPro" id="IPR025705">
    <property type="entry name" value="Beta_hexosaminidase_sua/sub"/>
</dbReference>
<dbReference type="PANTHER" id="PTHR22600">
    <property type="entry name" value="BETA-HEXOSAMINIDASE"/>
    <property type="match status" value="1"/>
</dbReference>
<feature type="active site" description="Proton donor" evidence="8">
    <location>
        <position position="500"/>
    </location>
</feature>
<gene>
    <name evidence="11" type="ORF">NP493_505g00007</name>
</gene>
<feature type="region of interest" description="Disordered" evidence="9">
    <location>
        <begin position="823"/>
        <end position="852"/>
    </location>
</feature>
<dbReference type="GO" id="GO:0030247">
    <property type="term" value="F:polysaccharide binding"/>
    <property type="evidence" value="ECO:0007669"/>
    <property type="project" value="InterPro"/>
</dbReference>
<dbReference type="InterPro" id="IPR004866">
    <property type="entry name" value="CHB/HEX_N_dom"/>
</dbReference>
<evidence type="ECO:0000256" key="8">
    <source>
        <dbReference type="PIRSR" id="PIRSR625705-1"/>
    </source>
</evidence>
<dbReference type="InterPro" id="IPR014756">
    <property type="entry name" value="Ig_E-set"/>
</dbReference>
<dbReference type="Pfam" id="PF03174">
    <property type="entry name" value="CHB_HEX_C"/>
    <property type="match status" value="1"/>
</dbReference>
<dbReference type="Gene3D" id="2.60.40.10">
    <property type="entry name" value="Immunoglobulins"/>
    <property type="match status" value="1"/>
</dbReference>
<comment type="catalytic activity">
    <reaction evidence="1">
        <text>Hydrolysis of terminal non-reducing N-acetyl-D-hexosamine residues in N-acetyl-beta-D-hexosaminides.</text>
        <dbReference type="EC" id="3.2.1.52"/>
    </reaction>
</comment>
<dbReference type="Gene3D" id="2.60.40.290">
    <property type="match status" value="1"/>
</dbReference>
<dbReference type="InterPro" id="IPR029018">
    <property type="entry name" value="Hex-like_dom2"/>
</dbReference>
<dbReference type="Pfam" id="PF03173">
    <property type="entry name" value="CHB_HEX"/>
    <property type="match status" value="1"/>
</dbReference>
<feature type="domain" description="Chitobiase/beta-hexosaminidases N-terminal" evidence="10">
    <location>
        <begin position="12"/>
        <end position="169"/>
    </location>
</feature>
<evidence type="ECO:0000256" key="6">
    <source>
        <dbReference type="ARBA" id="ARBA00030512"/>
    </source>
</evidence>
<protein>
    <recommendedName>
        <fullName evidence="3">beta-N-acetylhexosaminidase</fullName>
        <ecNumber evidence="3">3.2.1.52</ecNumber>
    </recommendedName>
    <alternativeName>
        <fullName evidence="6">Beta-N-acetylhexosaminidase</fullName>
    </alternativeName>
    <alternativeName>
        <fullName evidence="7">N-acetyl-beta-glucosaminidase</fullName>
    </alternativeName>
</protein>
<keyword evidence="12" id="KW-1185">Reference proteome</keyword>
<evidence type="ECO:0000313" key="11">
    <source>
        <dbReference type="EMBL" id="KAK2179165.1"/>
    </source>
</evidence>
<dbReference type="SUPFAM" id="SSF55545">
    <property type="entry name" value="beta-N-acetylhexosaminidase-like domain"/>
    <property type="match status" value="1"/>
</dbReference>
<reference evidence="11" key="1">
    <citation type="journal article" date="2023" name="Mol. Biol. Evol.">
        <title>Third-Generation Sequencing Reveals the Adaptive Role of the Epigenome in Three Deep-Sea Polychaetes.</title>
        <authorList>
            <person name="Perez M."/>
            <person name="Aroh O."/>
            <person name="Sun Y."/>
            <person name="Lan Y."/>
            <person name="Juniper S.K."/>
            <person name="Young C.R."/>
            <person name="Angers B."/>
            <person name="Qian P.Y."/>
        </authorList>
    </citation>
    <scope>NUCLEOTIDE SEQUENCE</scope>
    <source>
        <strain evidence="11">R07B-5</strain>
    </source>
</reference>
<comment type="caution">
    <text evidence="11">The sequence shown here is derived from an EMBL/GenBank/DDBJ whole genome shotgun (WGS) entry which is preliminary data.</text>
</comment>
<dbReference type="Pfam" id="PF02838">
    <property type="entry name" value="Glyco_hydro_20b"/>
    <property type="match status" value="1"/>
</dbReference>
<dbReference type="EMBL" id="JAODUO010000508">
    <property type="protein sequence ID" value="KAK2179165.1"/>
    <property type="molecule type" value="Genomic_DNA"/>
</dbReference>
<dbReference type="PANTHER" id="PTHR22600:SF57">
    <property type="entry name" value="BETA-N-ACETYLHEXOSAMINIDASE"/>
    <property type="match status" value="1"/>
</dbReference>
<dbReference type="SUPFAM" id="SSF51445">
    <property type="entry name" value="(Trans)glycosidases"/>
    <property type="match status" value="1"/>
</dbReference>
<organism evidence="11 12">
    <name type="scientific">Ridgeia piscesae</name>
    <name type="common">Tubeworm</name>
    <dbReference type="NCBI Taxonomy" id="27915"/>
    <lineage>
        <taxon>Eukaryota</taxon>
        <taxon>Metazoa</taxon>
        <taxon>Spiralia</taxon>
        <taxon>Lophotrochozoa</taxon>
        <taxon>Annelida</taxon>
        <taxon>Polychaeta</taxon>
        <taxon>Sedentaria</taxon>
        <taxon>Canalipalpata</taxon>
        <taxon>Sabellida</taxon>
        <taxon>Siboglinidae</taxon>
        <taxon>Ridgeia</taxon>
    </lineage>
</organism>
<evidence type="ECO:0000256" key="2">
    <source>
        <dbReference type="ARBA" id="ARBA00006285"/>
    </source>
</evidence>
<evidence type="ECO:0000256" key="3">
    <source>
        <dbReference type="ARBA" id="ARBA00012663"/>
    </source>
</evidence>
<dbReference type="GO" id="GO:0016020">
    <property type="term" value="C:membrane"/>
    <property type="evidence" value="ECO:0007669"/>
    <property type="project" value="TreeGrafter"/>
</dbReference>
<dbReference type="SUPFAM" id="SSF49384">
    <property type="entry name" value="Carbohydrate-binding domain"/>
    <property type="match status" value="1"/>
</dbReference>
<keyword evidence="5" id="KW-0326">Glycosidase</keyword>
<dbReference type="GO" id="GO:0030203">
    <property type="term" value="P:glycosaminoglycan metabolic process"/>
    <property type="evidence" value="ECO:0007669"/>
    <property type="project" value="TreeGrafter"/>
</dbReference>
<sequence length="880" mass="97862">MESQSLIDYLGGNLGVTYTVVRNDNGSLFEAEIVLKNTGDETISSPDWELYLCHIRLIEPATIRPNGAELGSSGFKAFHVNGCQHKIVPSVGFTELLPGNSVTIAFRAQYWQVAVTDVMPNWYVVTSGASPALIKSTTGESLDFVTPLTKPVQLKRCPSDCFKPLTPVDRFLVNGHVKKTARPDVEVVPTPLDVAVDASRRIILGSPWIVVKTEALATEASVLADNLTLRQEKQKPDTHFITLETGDVTVEGTVSTVSESYRIEVDADTPSVRIVGRDKAGVFYGVQTLISLANDTRGIPAGHIADQPRYHYRGLLLDVSRNFRSKEEVLQLIDVMATYKLNKLHLHLADDEGWRLEIPGLPELTQVGSKRCHDLTEKTCIVPQLGSGPTTSGPGSGFYTQADYKEILVRAAERHVQVIPEFDSPGHARAAIVAMATRDDFRLRHPNDTSDYFSVQMFNDNAMDPCLNTTYRFLRHVVREVKKMHEVAQPLKVFHFGGDEVAHRAWVDSPACKALASGVPTDRHSLKRRFAEKVAEIVHEEGLNLAGWEDGLMSQGSEPFGRSLFPNKEVFAYAWQNVWEWGVGHRAYRLANHGFKVVVSHATHLYFDHPQEPDPEERGYYWATRYTDTRKVFHFLPDSLYDNIDTDRMGHPQDRVDVCTKHACTTLNAGHRNNIVGMQGHLWSETVRTKEQSHQMLFPRVLALAERAWHKAAWENAMSEEERDSLRDEDWERFANALGSKELARLDAFGIAYRVPPPGAGVTADGDLEVNVELPGLKVDCSRDGGQTWGECHSKQPVSPEICLRTKSADGKRTSRVVSLLIQPQDTKRPKPTEGPKITKAPKSTKAPETTEHLSGRATSLGVAAVCLWLSQLVIALATP</sequence>
<dbReference type="InterPro" id="IPR015883">
    <property type="entry name" value="Glyco_hydro_20_cat"/>
</dbReference>
<evidence type="ECO:0000256" key="4">
    <source>
        <dbReference type="ARBA" id="ARBA00022801"/>
    </source>
</evidence>
<evidence type="ECO:0000313" key="12">
    <source>
        <dbReference type="Proteomes" id="UP001209878"/>
    </source>
</evidence>
<dbReference type="Gene3D" id="3.20.20.80">
    <property type="entry name" value="Glycosidases"/>
    <property type="match status" value="1"/>
</dbReference>
<dbReference type="AlphaFoldDB" id="A0AAD9KXI6"/>
<dbReference type="InterPro" id="IPR013783">
    <property type="entry name" value="Ig-like_fold"/>
</dbReference>
<dbReference type="SUPFAM" id="SSF81296">
    <property type="entry name" value="E set domains"/>
    <property type="match status" value="1"/>
</dbReference>
<evidence type="ECO:0000256" key="7">
    <source>
        <dbReference type="ARBA" id="ARBA00033000"/>
    </source>
</evidence>
<evidence type="ECO:0000259" key="10">
    <source>
        <dbReference type="SMART" id="SM01081"/>
    </source>
</evidence>
<dbReference type="EC" id="3.2.1.52" evidence="3"/>
<dbReference type="GO" id="GO:0005975">
    <property type="term" value="P:carbohydrate metabolic process"/>
    <property type="evidence" value="ECO:0007669"/>
    <property type="project" value="InterPro"/>
</dbReference>
<dbReference type="Pfam" id="PF00728">
    <property type="entry name" value="Glyco_hydro_20"/>
    <property type="match status" value="1"/>
</dbReference>
<keyword evidence="4" id="KW-0378">Hydrolase</keyword>
<comment type="similarity">
    <text evidence="2">Belongs to the glycosyl hydrolase 20 family.</text>
</comment>
<dbReference type="InterPro" id="IPR012291">
    <property type="entry name" value="CBM2_carb-bd_dom_sf"/>
</dbReference>
<dbReference type="GO" id="GO:0004563">
    <property type="term" value="F:beta-N-acetylhexosaminidase activity"/>
    <property type="evidence" value="ECO:0007669"/>
    <property type="project" value="UniProtKB-EC"/>
</dbReference>
<dbReference type="InterPro" id="IPR017853">
    <property type="entry name" value="GH"/>
</dbReference>
<dbReference type="SMART" id="SM01081">
    <property type="entry name" value="CHB_HEX"/>
    <property type="match status" value="1"/>
</dbReference>
<dbReference type="InterPro" id="IPR008965">
    <property type="entry name" value="CBM2/CBM3_carb-bd_dom_sf"/>
</dbReference>
<dbReference type="Proteomes" id="UP001209878">
    <property type="component" value="Unassembled WGS sequence"/>
</dbReference>
<accession>A0AAD9KXI6</accession>
<proteinExistence type="inferred from homology"/>
<dbReference type="PRINTS" id="PR00738">
    <property type="entry name" value="GLHYDRLASE20"/>
</dbReference>
<evidence type="ECO:0000256" key="5">
    <source>
        <dbReference type="ARBA" id="ARBA00023295"/>
    </source>
</evidence>
<dbReference type="InterPro" id="IPR015882">
    <property type="entry name" value="HEX_bac_N"/>
</dbReference>
<evidence type="ECO:0000256" key="9">
    <source>
        <dbReference type="SAM" id="MobiDB-lite"/>
    </source>
</evidence>
<name>A0AAD9KXI6_RIDPI</name>
<evidence type="ECO:0000256" key="1">
    <source>
        <dbReference type="ARBA" id="ARBA00001231"/>
    </source>
</evidence>